<comment type="caution">
    <text evidence="1">The sequence shown here is derived from an EMBL/GenBank/DDBJ whole genome shotgun (WGS) entry which is preliminary data.</text>
</comment>
<dbReference type="RefSeq" id="WP_067714818.1">
    <property type="nucleotide sequence ID" value="NZ_LPVJ01000026.1"/>
</dbReference>
<keyword evidence="2" id="KW-1185">Reference proteome</keyword>
<dbReference type="CDD" id="cd02980">
    <property type="entry name" value="TRX_Fd_family"/>
    <property type="match status" value="1"/>
</dbReference>
<proteinExistence type="predicted"/>
<dbReference type="AlphaFoldDB" id="A0A101XRG0"/>
<dbReference type="Gene3D" id="3.40.30.10">
    <property type="entry name" value="Glutaredoxin"/>
    <property type="match status" value="1"/>
</dbReference>
<protein>
    <recommendedName>
        <fullName evidence="3">Cobalt chelatase</fullName>
    </recommendedName>
</protein>
<organism evidence="1 2">
    <name type="scientific">Ferroacidibacillus organovorans</name>
    <dbReference type="NCBI Taxonomy" id="1765683"/>
    <lineage>
        <taxon>Bacteria</taxon>
        <taxon>Bacillati</taxon>
        <taxon>Bacillota</taxon>
        <taxon>Bacilli</taxon>
        <taxon>Bacillales</taxon>
        <taxon>Alicyclobacillaceae</taxon>
        <taxon>Ferroacidibacillus</taxon>
    </lineage>
</organism>
<name>A0A101XRG0_9BACL</name>
<gene>
    <name evidence="1" type="ORF">ATW55_05550</name>
</gene>
<dbReference type="Proteomes" id="UP000053557">
    <property type="component" value="Unassembled WGS sequence"/>
</dbReference>
<evidence type="ECO:0000313" key="2">
    <source>
        <dbReference type="Proteomes" id="UP000053557"/>
    </source>
</evidence>
<dbReference type="EMBL" id="LPVJ01000026">
    <property type="protein sequence ID" value="KUO96165.1"/>
    <property type="molecule type" value="Genomic_DNA"/>
</dbReference>
<evidence type="ECO:0000313" key="1">
    <source>
        <dbReference type="EMBL" id="KUO96165.1"/>
    </source>
</evidence>
<reference evidence="1 2" key="1">
    <citation type="submission" date="2015-12" db="EMBL/GenBank/DDBJ databases">
        <title>Draft genome sequence of Acidibacillus ferrooxidans ITV001, isolated from a chalcopyrite acid mine drainage site in Brazil.</title>
        <authorList>
            <person name="Dall'Agnol H."/>
            <person name="Nancucheo I."/>
            <person name="Johnson B."/>
            <person name="Oliveira R."/>
            <person name="Leite L."/>
            <person name="Pylro V."/>
            <person name="Nunes G.L."/>
            <person name="Tzotzos G."/>
            <person name="Fernandes G.R."/>
            <person name="Dutra J."/>
            <person name="Orellana S.C."/>
            <person name="Oliveira G."/>
        </authorList>
    </citation>
    <scope>NUCLEOTIDE SEQUENCE [LARGE SCALE GENOMIC DNA]</scope>
    <source>
        <strain evidence="2">ITV01</strain>
    </source>
</reference>
<evidence type="ECO:0008006" key="3">
    <source>
        <dbReference type="Google" id="ProtNLM"/>
    </source>
</evidence>
<accession>A0A101XRG0</accession>
<sequence>MNQIESVLTTPITKRRVLAQVVVCAGCCCGRIDKNKPPIPLDWLKKSWKERKLLKTVQLTISGCLGPCDILNVVSILTADGQFWFGGLVTDEPYQELLAWAEETRELGYPAPLPDLLRPYQFSRFHDISGGAES</sequence>